<proteinExistence type="predicted"/>
<comment type="caution">
    <text evidence="1">The sequence shown here is derived from an EMBL/GenBank/DDBJ whole genome shotgun (WGS) entry which is preliminary data.</text>
</comment>
<gene>
    <name evidence="1" type="ORF">M9H77_32534</name>
</gene>
<name>A0ACC0A382_CATRO</name>
<accession>A0ACC0A382</accession>
<protein>
    <submittedName>
        <fullName evidence="1">Uncharacterized protein</fullName>
    </submittedName>
</protein>
<dbReference type="Proteomes" id="UP001060085">
    <property type="component" value="Linkage Group LG07"/>
</dbReference>
<reference evidence="2" key="1">
    <citation type="journal article" date="2023" name="Nat. Plants">
        <title>Single-cell RNA sequencing provides a high-resolution roadmap for understanding the multicellular compartmentation of specialized metabolism.</title>
        <authorList>
            <person name="Sun S."/>
            <person name="Shen X."/>
            <person name="Li Y."/>
            <person name="Li Y."/>
            <person name="Wang S."/>
            <person name="Li R."/>
            <person name="Zhang H."/>
            <person name="Shen G."/>
            <person name="Guo B."/>
            <person name="Wei J."/>
            <person name="Xu J."/>
            <person name="St-Pierre B."/>
            <person name="Chen S."/>
            <person name="Sun C."/>
        </authorList>
    </citation>
    <scope>NUCLEOTIDE SEQUENCE [LARGE SCALE GENOMIC DNA]</scope>
</reference>
<evidence type="ECO:0000313" key="1">
    <source>
        <dbReference type="EMBL" id="KAI5655347.1"/>
    </source>
</evidence>
<organism evidence="1 2">
    <name type="scientific">Catharanthus roseus</name>
    <name type="common">Madagascar periwinkle</name>
    <name type="synonym">Vinca rosea</name>
    <dbReference type="NCBI Taxonomy" id="4058"/>
    <lineage>
        <taxon>Eukaryota</taxon>
        <taxon>Viridiplantae</taxon>
        <taxon>Streptophyta</taxon>
        <taxon>Embryophyta</taxon>
        <taxon>Tracheophyta</taxon>
        <taxon>Spermatophyta</taxon>
        <taxon>Magnoliopsida</taxon>
        <taxon>eudicotyledons</taxon>
        <taxon>Gunneridae</taxon>
        <taxon>Pentapetalae</taxon>
        <taxon>asterids</taxon>
        <taxon>lamiids</taxon>
        <taxon>Gentianales</taxon>
        <taxon>Apocynaceae</taxon>
        <taxon>Rauvolfioideae</taxon>
        <taxon>Vinceae</taxon>
        <taxon>Catharanthinae</taxon>
        <taxon>Catharanthus</taxon>
    </lineage>
</organism>
<evidence type="ECO:0000313" key="2">
    <source>
        <dbReference type="Proteomes" id="UP001060085"/>
    </source>
</evidence>
<sequence length="236" mass="27905">MATRIPLPFIVAVAVIFFSLALSDARIASKIPGDEEINNSGDILQNSIPESDDVSNRIIRLPTDAAADEPIRETKESEPLTLQPLHVVRIRPLDRRFSFRIPNLRCRHHHHHHHYNRMFNNMPMRQIPYGDDMILPSRREGERGDFDSSAMFHGGVRRIQPRWVKLHHHDEDDENHEEMPKWMLKHSDSFGKEKFKKHKHHHHHEDEEEDDDDHKEMKKEKSGGFMKSIRKFLHHF</sequence>
<keyword evidence="2" id="KW-1185">Reference proteome</keyword>
<dbReference type="EMBL" id="CM044707">
    <property type="protein sequence ID" value="KAI5655347.1"/>
    <property type="molecule type" value="Genomic_DNA"/>
</dbReference>